<dbReference type="eggNOG" id="COG3222">
    <property type="taxonomic scope" value="Bacteria"/>
</dbReference>
<protein>
    <recommendedName>
        <fullName evidence="9">4,4'-diaponeurosporenoate glycosyltransferase</fullName>
    </recommendedName>
</protein>
<keyword evidence="5" id="KW-0472">Membrane</keyword>
<dbReference type="NCBIfam" id="TIGR04282">
    <property type="entry name" value="glyco_like_cofC"/>
    <property type="match status" value="1"/>
</dbReference>
<gene>
    <name evidence="11" type="ORF">PROH_05415</name>
</gene>
<dbReference type="EMBL" id="AJTX02000003">
    <property type="protein sequence ID" value="KKJ00718.1"/>
    <property type="molecule type" value="Genomic_DNA"/>
</dbReference>
<dbReference type="PANTHER" id="PTHR43646:SF2">
    <property type="entry name" value="GLYCOSYLTRANSFERASE 2-LIKE DOMAIN-CONTAINING PROTEIN"/>
    <property type="match status" value="1"/>
</dbReference>
<reference evidence="11" key="1">
    <citation type="submission" date="2012-04" db="EMBL/GenBank/DDBJ databases">
        <authorList>
            <person name="Borisov I.G."/>
            <person name="Ivanikova N.V."/>
            <person name="Pinevich A.V."/>
        </authorList>
    </citation>
    <scope>NUCLEOTIDE SEQUENCE</scope>
    <source>
        <strain evidence="11">CALU 1027</strain>
    </source>
</reference>
<dbReference type="InterPro" id="IPR026461">
    <property type="entry name" value="Trfase_2_rSAM/seldom_assoc"/>
</dbReference>
<dbReference type="PANTHER" id="PTHR43646">
    <property type="entry name" value="GLYCOSYLTRANSFERASE"/>
    <property type="match status" value="1"/>
</dbReference>
<keyword evidence="4" id="KW-0808">Transferase</keyword>
<sequence>MSQRLIIFTRYPHAGSTKTRLIPALGATGAADLQRQMTEHTLAQARALRQHQGVDLEVRYTGADGETLARWLGSDVDYQPQGDGDLGDRMAAGFAAAFAAGYQAVVTIGIDCPDLDTPILTQAFAALSAQDLVLGPAIDGGYYLIGLRQAIPALFQNMAWGTDQVLADTLGRASQAQMSVTQLPLLHDIDRPEDLVIWDRFPRMQIPTLSVIIPTLNEAPHLERTLEPLHQAGVEILVVDGGSRDGTPDLARRLGAKVLETTPGRAQQMNLGASHAQGSLLLFLHGDTRLPSDFVQQVQVTLAQPKVVAGAFRLHIAGAGWCLRWVEWGTQVRSHYCQLPYGDQGLFLWRSTFEAVGQFADLPIMEDFELVQRLQSQGRIALAPAVVQTSDRRWRTLGVLRTTVINQAMILGYGLGIDPHRLARFYRGRSAS</sequence>
<evidence type="ECO:0000256" key="4">
    <source>
        <dbReference type="ARBA" id="ARBA00022679"/>
    </source>
</evidence>
<dbReference type="AlphaFoldDB" id="A0A0M2Q075"/>
<comment type="function">
    <text evidence="6">Catalyzes the glycosylation of 4,4'-diaponeurosporenoate, i.e. the esterification of glucose at the C1'' position with the carboxyl group of 4,4'-diaponeurosporenic acid, to form glycosyl-4,4'-diaponeurosporenoate. This is a step in the biosynthesis of staphyloxanthin, an orange pigment present in most staphylococci strains.</text>
</comment>
<dbReference type="Pfam" id="PF09837">
    <property type="entry name" value="DUF2064"/>
    <property type="match status" value="1"/>
</dbReference>
<keyword evidence="12" id="KW-1185">Reference proteome</keyword>
<dbReference type="Pfam" id="PF00535">
    <property type="entry name" value="Glycos_transf_2"/>
    <property type="match status" value="1"/>
</dbReference>
<dbReference type="eggNOG" id="COG1215">
    <property type="taxonomic scope" value="Bacteria"/>
</dbReference>
<keyword evidence="2" id="KW-1003">Cell membrane</keyword>
<dbReference type="GO" id="GO:0005886">
    <property type="term" value="C:plasma membrane"/>
    <property type="evidence" value="ECO:0007669"/>
    <property type="project" value="UniProtKB-SubCell"/>
</dbReference>
<evidence type="ECO:0000256" key="7">
    <source>
        <dbReference type="ARBA" id="ARBA00037904"/>
    </source>
</evidence>
<evidence type="ECO:0000256" key="3">
    <source>
        <dbReference type="ARBA" id="ARBA00022676"/>
    </source>
</evidence>
<accession>A0A0M2Q075</accession>
<dbReference type="CDD" id="cd02522">
    <property type="entry name" value="GT_2_like_a"/>
    <property type="match status" value="1"/>
</dbReference>
<dbReference type="InterPro" id="IPR001173">
    <property type="entry name" value="Glyco_trans_2-like"/>
</dbReference>
<dbReference type="GO" id="GO:0016757">
    <property type="term" value="F:glycosyltransferase activity"/>
    <property type="evidence" value="ECO:0007669"/>
    <property type="project" value="UniProtKB-KW"/>
</dbReference>
<evidence type="ECO:0000313" key="11">
    <source>
        <dbReference type="EMBL" id="KKJ00718.1"/>
    </source>
</evidence>
<dbReference type="STRING" id="317619.GCA_000332315_04501"/>
<name>A0A0M2Q075_PROHO</name>
<comment type="subcellular location">
    <subcellularLocation>
        <location evidence="1">Cell membrane</location>
    </subcellularLocation>
</comment>
<evidence type="ECO:0000256" key="8">
    <source>
        <dbReference type="ARBA" id="ARBA00038120"/>
    </source>
</evidence>
<dbReference type="InterPro" id="IPR029044">
    <property type="entry name" value="Nucleotide-diphossugar_trans"/>
</dbReference>
<comment type="pathway">
    <text evidence="7">Carotenoid biosynthesis; staphyloxanthin biosynthesis; staphyloxanthin from farnesyl diphosphate: step 4/5.</text>
</comment>
<dbReference type="Proteomes" id="UP000034681">
    <property type="component" value="Unassembled WGS sequence"/>
</dbReference>
<comment type="caution">
    <text evidence="11">The sequence shown here is derived from an EMBL/GenBank/DDBJ whole genome shotgun (WGS) entry which is preliminary data.</text>
</comment>
<dbReference type="Gene3D" id="3.90.550.10">
    <property type="entry name" value="Spore Coat Polysaccharide Biosynthesis Protein SpsA, Chain A"/>
    <property type="match status" value="2"/>
</dbReference>
<evidence type="ECO:0000313" key="12">
    <source>
        <dbReference type="Proteomes" id="UP000034681"/>
    </source>
</evidence>
<evidence type="ECO:0000259" key="10">
    <source>
        <dbReference type="Pfam" id="PF00535"/>
    </source>
</evidence>
<dbReference type="RefSeq" id="WP_016925097.1">
    <property type="nucleotide sequence ID" value="NZ_KB235944.1"/>
</dbReference>
<dbReference type="InterPro" id="IPR018641">
    <property type="entry name" value="Trfase_1_rSAM/seldom-assoc"/>
</dbReference>
<dbReference type="SUPFAM" id="SSF53448">
    <property type="entry name" value="Nucleotide-diphospho-sugar transferases"/>
    <property type="match status" value="2"/>
</dbReference>
<evidence type="ECO:0000256" key="1">
    <source>
        <dbReference type="ARBA" id="ARBA00004236"/>
    </source>
</evidence>
<evidence type="ECO:0000256" key="2">
    <source>
        <dbReference type="ARBA" id="ARBA00022475"/>
    </source>
</evidence>
<keyword evidence="3" id="KW-0328">Glycosyltransferase</keyword>
<evidence type="ECO:0000256" key="5">
    <source>
        <dbReference type="ARBA" id="ARBA00023136"/>
    </source>
</evidence>
<organism evidence="11 12">
    <name type="scientific">Prochlorothrix hollandica PCC 9006 = CALU 1027</name>
    <dbReference type="NCBI Taxonomy" id="317619"/>
    <lineage>
        <taxon>Bacteria</taxon>
        <taxon>Bacillati</taxon>
        <taxon>Cyanobacteriota</taxon>
        <taxon>Cyanophyceae</taxon>
        <taxon>Prochlorotrichales</taxon>
        <taxon>Prochlorotrichaceae</taxon>
        <taxon>Prochlorothrix</taxon>
    </lineage>
</organism>
<evidence type="ECO:0000256" key="6">
    <source>
        <dbReference type="ARBA" id="ARBA00037281"/>
    </source>
</evidence>
<proteinExistence type="inferred from homology"/>
<evidence type="ECO:0000256" key="9">
    <source>
        <dbReference type="ARBA" id="ARBA00040345"/>
    </source>
</evidence>
<dbReference type="OrthoDB" id="9810303at2"/>
<feature type="domain" description="Glycosyltransferase 2-like" evidence="10">
    <location>
        <begin position="210"/>
        <end position="315"/>
    </location>
</feature>
<dbReference type="NCBIfam" id="TIGR04283">
    <property type="entry name" value="glyco_like_mftF"/>
    <property type="match status" value="1"/>
</dbReference>
<comment type="similarity">
    <text evidence="8">Belongs to the glycosyltransferase 2 family. CrtQ subfamily.</text>
</comment>